<gene>
    <name evidence="4" type="ORF">ZEAMMB73_Zm00001d040332</name>
</gene>
<feature type="domain" description="Replication protein A OB" evidence="3">
    <location>
        <begin position="48"/>
        <end position="135"/>
    </location>
</feature>
<organism evidence="4">
    <name type="scientific">Zea mays</name>
    <name type="common">Maize</name>
    <dbReference type="NCBI Taxonomy" id="4577"/>
    <lineage>
        <taxon>Eukaryota</taxon>
        <taxon>Viridiplantae</taxon>
        <taxon>Streptophyta</taxon>
        <taxon>Embryophyta</taxon>
        <taxon>Tracheophyta</taxon>
        <taxon>Spermatophyta</taxon>
        <taxon>Magnoliopsida</taxon>
        <taxon>Liliopsida</taxon>
        <taxon>Poales</taxon>
        <taxon>Poaceae</taxon>
        <taxon>PACMAD clade</taxon>
        <taxon>Panicoideae</taxon>
        <taxon>Andropogonodae</taxon>
        <taxon>Andropogoneae</taxon>
        <taxon>Tripsacinae</taxon>
        <taxon>Zea</taxon>
    </lineage>
</organism>
<feature type="region of interest" description="Disordered" evidence="2">
    <location>
        <begin position="317"/>
        <end position="338"/>
    </location>
</feature>
<dbReference type="PANTHER" id="PTHR47165:SF3">
    <property type="entry name" value="RETROTRANSPOSON-LIKE PROTEIN"/>
    <property type="match status" value="1"/>
</dbReference>
<dbReference type="Pfam" id="PF16900">
    <property type="entry name" value="REPA_OB_2"/>
    <property type="match status" value="1"/>
</dbReference>
<proteinExistence type="predicted"/>
<dbReference type="PANTHER" id="PTHR47165">
    <property type="entry name" value="OS03G0429900 PROTEIN"/>
    <property type="match status" value="1"/>
</dbReference>
<accession>A0A1D6MQ85</accession>
<dbReference type="AlphaFoldDB" id="A0A1D6MQ85"/>
<dbReference type="InterPro" id="IPR031657">
    <property type="entry name" value="REPA_OB_2"/>
</dbReference>
<protein>
    <recommendedName>
        <fullName evidence="3">Replication protein A OB domain-containing protein</fullName>
    </recommendedName>
</protein>
<feature type="non-terminal residue" evidence="4">
    <location>
        <position position="392"/>
    </location>
</feature>
<name>A0A1D6MQ85_MAIZE</name>
<evidence type="ECO:0000259" key="3">
    <source>
        <dbReference type="Pfam" id="PF16900"/>
    </source>
</evidence>
<dbReference type="EMBL" id="CM007649">
    <property type="protein sequence ID" value="ONM31177.1"/>
    <property type="molecule type" value="Genomic_DNA"/>
</dbReference>
<dbReference type="CDD" id="cd04481">
    <property type="entry name" value="RPA1_DBD_B_like"/>
    <property type="match status" value="1"/>
</dbReference>
<dbReference type="SUPFAM" id="SSF50249">
    <property type="entry name" value="Nucleic acid-binding proteins"/>
    <property type="match status" value="1"/>
</dbReference>
<evidence type="ECO:0000256" key="1">
    <source>
        <dbReference type="ARBA" id="ARBA00023125"/>
    </source>
</evidence>
<dbReference type="InParanoid" id="A0A1D6MQ85"/>
<evidence type="ECO:0000313" key="4">
    <source>
        <dbReference type="EMBL" id="ONM31177.1"/>
    </source>
</evidence>
<dbReference type="InterPro" id="IPR012340">
    <property type="entry name" value="NA-bd_OB-fold"/>
</dbReference>
<dbReference type="Gene3D" id="2.40.50.140">
    <property type="entry name" value="Nucleic acid-binding proteins"/>
    <property type="match status" value="1"/>
</dbReference>
<sequence>MFKPVHIDKMIHFTYHTIIKASLDSPSTFPRYVYHLTPLHQIESYIQKNEYFLDVLGVITQVSALKSVRTQTQESSNVIKEIIIKDINDVTMRLTLWAQQAKAFKLDDVYNPLEQKPIGILFVGCLAKNFQGAYLNGGTTCRWYFNPDIKEAAPYYQRYKLTFMGLDATATTQMFCFDTVARHIVGRPCETVLKQATEAAPIPLDLAQIVSLKFTFHVTASNQTFDQREKQPTVLQINSIVVVHGRQHSLPSGIQNTIDQGPSTPNKEATLKLLKESSSTAMERLSTKVSKDVGRKLTYSTHDEDIIGSQVLDVTQGTNADKGIPTDKGKEIEPHLQSPPKRLTEAPFVLSEHDYTISVFSSTIICNESMYVIGRGVYIMSHVMGKRSDLPQ</sequence>
<dbReference type="GO" id="GO:0003677">
    <property type="term" value="F:DNA binding"/>
    <property type="evidence" value="ECO:0007669"/>
    <property type="project" value="UniProtKB-KW"/>
</dbReference>
<dbReference type="ExpressionAtlas" id="A0A1D6MQ85">
    <property type="expression patterns" value="baseline and differential"/>
</dbReference>
<evidence type="ECO:0000256" key="2">
    <source>
        <dbReference type="SAM" id="MobiDB-lite"/>
    </source>
</evidence>
<reference evidence="4" key="1">
    <citation type="submission" date="2015-12" db="EMBL/GenBank/DDBJ databases">
        <title>Update maize B73 reference genome by single molecule sequencing technologies.</title>
        <authorList>
            <consortium name="Maize Genome Sequencing Project"/>
            <person name="Ware D."/>
        </authorList>
    </citation>
    <scope>NUCLEOTIDE SEQUENCE [LARGE SCALE GENOMIC DNA]</scope>
    <source>
        <tissue evidence="4">Seedling</tissue>
    </source>
</reference>
<keyword evidence="1" id="KW-0238">DNA-binding</keyword>
<feature type="compositionally biased region" description="Basic and acidic residues" evidence="2">
    <location>
        <begin position="324"/>
        <end position="334"/>
    </location>
</feature>